<sequence length="126" mass="14565">ADKKEIIEKLEQTNKIKQLELEKMKAELKVLQESELDFLRSNSDVKNEINILKRELELREEKRQSLDSSISYLENNIVINMATYKGLSRDIENKKKEIEDVRNSTAVSYCLSTLKTSPKTFVSSAP</sequence>
<comment type="caution">
    <text evidence="2">The sequence shown here is derived from an EMBL/GenBank/DDBJ whole genome shotgun (WGS) entry which is preliminary data.</text>
</comment>
<gene>
    <name evidence="2" type="ORF">Q604_UNBC17838G0001</name>
</gene>
<proteinExistence type="predicted"/>
<keyword evidence="1" id="KW-0175">Coiled coil</keyword>
<evidence type="ECO:0000256" key="1">
    <source>
        <dbReference type="SAM" id="Coils"/>
    </source>
</evidence>
<evidence type="ECO:0000313" key="2">
    <source>
        <dbReference type="EMBL" id="ETJ25360.1"/>
    </source>
</evidence>
<name>W1X7E7_9ZZZZ</name>
<feature type="coiled-coil region" evidence="1">
    <location>
        <begin position="7"/>
        <end position="104"/>
    </location>
</feature>
<protein>
    <submittedName>
        <fullName evidence="2">Chromosome partition protein Smc</fullName>
    </submittedName>
</protein>
<feature type="non-terminal residue" evidence="2">
    <location>
        <position position="126"/>
    </location>
</feature>
<accession>W1X7E7</accession>
<reference evidence="2" key="1">
    <citation type="submission" date="2013-12" db="EMBL/GenBank/DDBJ databases">
        <title>A Varibaculum cambriense genome reconstructed from a premature infant gut community with otherwise low bacterial novelty that shifts toward anaerobic metabolism during the third week of life.</title>
        <authorList>
            <person name="Brown C.T."/>
            <person name="Sharon I."/>
            <person name="Thomas B.C."/>
            <person name="Castelle C.J."/>
            <person name="Morowitz M.J."/>
            <person name="Banfield J.F."/>
        </authorList>
    </citation>
    <scope>NUCLEOTIDE SEQUENCE</scope>
</reference>
<dbReference type="EMBL" id="AZMM01017838">
    <property type="protein sequence ID" value="ETJ25360.1"/>
    <property type="molecule type" value="Genomic_DNA"/>
</dbReference>
<dbReference type="AlphaFoldDB" id="W1X7E7"/>
<organism evidence="2">
    <name type="scientific">human gut metagenome</name>
    <dbReference type="NCBI Taxonomy" id="408170"/>
    <lineage>
        <taxon>unclassified sequences</taxon>
        <taxon>metagenomes</taxon>
        <taxon>organismal metagenomes</taxon>
    </lineage>
</organism>
<feature type="non-terminal residue" evidence="2">
    <location>
        <position position="1"/>
    </location>
</feature>